<keyword evidence="2" id="KW-1185">Reference proteome</keyword>
<evidence type="ECO:0000313" key="1">
    <source>
        <dbReference type="EMBL" id="KAK7357308.1"/>
    </source>
</evidence>
<dbReference type="AlphaFoldDB" id="A0AAN9MTK7"/>
<dbReference type="EMBL" id="JAYMYR010000006">
    <property type="protein sequence ID" value="KAK7357308.1"/>
    <property type="molecule type" value="Genomic_DNA"/>
</dbReference>
<dbReference type="Proteomes" id="UP001374584">
    <property type="component" value="Unassembled WGS sequence"/>
</dbReference>
<proteinExistence type="predicted"/>
<gene>
    <name evidence="1" type="ORF">VNO80_16592</name>
</gene>
<reference evidence="1 2" key="1">
    <citation type="submission" date="2024-01" db="EMBL/GenBank/DDBJ databases">
        <title>The genomes of 5 underutilized Papilionoideae crops provide insights into root nodulation and disease resistanc.</title>
        <authorList>
            <person name="Jiang F."/>
        </authorList>
    </citation>
    <scope>NUCLEOTIDE SEQUENCE [LARGE SCALE GENOMIC DNA]</scope>
    <source>
        <strain evidence="1">JINMINGXINNONG_FW02</strain>
        <tissue evidence="1">Leaves</tissue>
    </source>
</reference>
<evidence type="ECO:0000313" key="2">
    <source>
        <dbReference type="Proteomes" id="UP001374584"/>
    </source>
</evidence>
<name>A0AAN9MTK7_PHACN</name>
<protein>
    <submittedName>
        <fullName evidence="1">Uncharacterized protein</fullName>
    </submittedName>
</protein>
<organism evidence="1 2">
    <name type="scientific">Phaseolus coccineus</name>
    <name type="common">Scarlet runner bean</name>
    <name type="synonym">Phaseolus multiflorus</name>
    <dbReference type="NCBI Taxonomy" id="3886"/>
    <lineage>
        <taxon>Eukaryota</taxon>
        <taxon>Viridiplantae</taxon>
        <taxon>Streptophyta</taxon>
        <taxon>Embryophyta</taxon>
        <taxon>Tracheophyta</taxon>
        <taxon>Spermatophyta</taxon>
        <taxon>Magnoliopsida</taxon>
        <taxon>eudicotyledons</taxon>
        <taxon>Gunneridae</taxon>
        <taxon>Pentapetalae</taxon>
        <taxon>rosids</taxon>
        <taxon>fabids</taxon>
        <taxon>Fabales</taxon>
        <taxon>Fabaceae</taxon>
        <taxon>Papilionoideae</taxon>
        <taxon>50 kb inversion clade</taxon>
        <taxon>NPAAA clade</taxon>
        <taxon>indigoferoid/millettioid clade</taxon>
        <taxon>Phaseoleae</taxon>
        <taxon>Phaseolus</taxon>
    </lineage>
</organism>
<accession>A0AAN9MTK7</accession>
<sequence length="74" mass="8641">MKRDGGDLFFTLSHFLSPSLRDLYHLLSIANILTTNHCKTFCLSHFGSLWVSIPELRTLQRISSHRFELKFAQF</sequence>
<comment type="caution">
    <text evidence="1">The sequence shown here is derived from an EMBL/GenBank/DDBJ whole genome shotgun (WGS) entry which is preliminary data.</text>
</comment>